<dbReference type="RefSeq" id="WP_187995808.1">
    <property type="nucleotide sequence ID" value="NZ_JACEXG010000001.1"/>
</dbReference>
<dbReference type="InterPro" id="IPR017853">
    <property type="entry name" value="GH"/>
</dbReference>
<dbReference type="SUPFAM" id="SSF51055">
    <property type="entry name" value="Carbohydrate binding domain"/>
    <property type="match status" value="2"/>
</dbReference>
<dbReference type="CDD" id="cd06543">
    <property type="entry name" value="GH18_PF-ChiA-like"/>
    <property type="match status" value="1"/>
</dbReference>
<dbReference type="CDD" id="cd12215">
    <property type="entry name" value="ChiC_BD"/>
    <property type="match status" value="2"/>
</dbReference>
<dbReference type="PANTHER" id="PTHR42976:SF1">
    <property type="entry name" value="GH18 DOMAIN-CONTAINING PROTEIN-RELATED"/>
    <property type="match status" value="1"/>
</dbReference>
<dbReference type="SUPFAM" id="SSF51445">
    <property type="entry name" value="(Trans)glycosidases"/>
    <property type="match status" value="1"/>
</dbReference>
<feature type="domain" description="Chitin-binding type-3" evidence="3">
    <location>
        <begin position="454"/>
        <end position="502"/>
    </location>
</feature>
<feature type="region of interest" description="Disordered" evidence="2">
    <location>
        <begin position="353"/>
        <end position="385"/>
    </location>
</feature>
<feature type="compositionally biased region" description="Basic and acidic residues" evidence="2">
    <location>
        <begin position="363"/>
        <end position="376"/>
    </location>
</feature>
<organism evidence="4 5">
    <name type="scientific">Flaviflexus equikiangi</name>
    <dbReference type="NCBI Taxonomy" id="2758573"/>
    <lineage>
        <taxon>Bacteria</taxon>
        <taxon>Bacillati</taxon>
        <taxon>Actinomycetota</taxon>
        <taxon>Actinomycetes</taxon>
        <taxon>Actinomycetales</taxon>
        <taxon>Actinomycetaceae</taxon>
        <taxon>Flaviflexus</taxon>
    </lineage>
</organism>
<dbReference type="InterPro" id="IPR036573">
    <property type="entry name" value="CBM_sf_5/12"/>
</dbReference>
<dbReference type="InterPro" id="IPR052750">
    <property type="entry name" value="GH18_Chitinase"/>
</dbReference>
<dbReference type="Gene3D" id="3.20.20.80">
    <property type="entry name" value="Glycosidases"/>
    <property type="match status" value="1"/>
</dbReference>
<evidence type="ECO:0000313" key="4">
    <source>
        <dbReference type="EMBL" id="MBM9432146.1"/>
    </source>
</evidence>
<keyword evidence="1" id="KW-0378">Hydrolase</keyword>
<dbReference type="SMART" id="SM00495">
    <property type="entry name" value="ChtBD3"/>
    <property type="match status" value="2"/>
</dbReference>
<dbReference type="InterPro" id="IPR003610">
    <property type="entry name" value="CBM5/12"/>
</dbReference>
<reference evidence="5" key="1">
    <citation type="submission" date="2021-02" db="EMBL/GenBank/DDBJ databases">
        <title>Leucobacter sp. CX169.</title>
        <authorList>
            <person name="Cheng Y."/>
        </authorList>
    </citation>
    <scope>NUCLEOTIDE SEQUENCE [LARGE SCALE GENOMIC DNA]</scope>
    <source>
        <strain evidence="5">JY899</strain>
    </source>
</reference>
<feature type="domain" description="Chitin-binding type-3" evidence="3">
    <location>
        <begin position="386"/>
        <end position="434"/>
    </location>
</feature>
<proteinExistence type="predicted"/>
<accession>A0ABS2TF47</accession>
<name>A0ABS2TF47_9ACTO</name>
<keyword evidence="5" id="KW-1185">Reference proteome</keyword>
<dbReference type="Gene3D" id="2.10.10.20">
    <property type="entry name" value="Carbohydrate-binding module superfamily 5/12"/>
    <property type="match status" value="2"/>
</dbReference>
<dbReference type="PANTHER" id="PTHR42976">
    <property type="entry name" value="BIFUNCTIONAL CHITINASE/LYSOZYME-RELATED"/>
    <property type="match status" value="1"/>
</dbReference>
<dbReference type="EMBL" id="JAFFJS010000001">
    <property type="protein sequence ID" value="MBM9432146.1"/>
    <property type="molecule type" value="Genomic_DNA"/>
</dbReference>
<sequence length="513" mass="56032">MSQRFPGRRLSLVRLTFVIGVTVALAMGGTTGFRTWQDSRQASGSEPWFSAYVDVTATPTYAFEQPSADHELNTVLSFIVAAERDTCEASWGTYYSLDEANVALDLERRIARLRQSGGNILISLGGEANSNLALACDSADSLAAQYRDIIDRYDPAALDLDIEGEALTDLESRQRRVDAIAQIQDGETDPLPIWLTLPVGPSGLTTDGVEIVREFLEAGVSIAGVNAMTMNYASQEAADDLGQVVISSLEATHRQIMAIYADHGTPLGSQTAWRRLGATPMIGQNNITAEVFSLDDARELHEFATSVGLGRMSMWSANRDRTCADAYAAINVMSDSCSSIDQGEETFAEILSGGFTGSPSESRATDDPADNVRPEDIVDDPETSPYPVWNATATYPANTRVVWRKNVYSAEWWNTAIQPDDPALNATDNPWHLIGPVLPGETPVPILTLPADYYRLWDIGTTYTRGDRVMFNDVAYEAQWWTVGDNPAAGQEDPGASPWRVITQEEIEVLLAE</sequence>
<evidence type="ECO:0000256" key="1">
    <source>
        <dbReference type="ARBA" id="ARBA00022801"/>
    </source>
</evidence>
<evidence type="ECO:0000313" key="5">
    <source>
        <dbReference type="Proteomes" id="UP000705983"/>
    </source>
</evidence>
<comment type="caution">
    <text evidence="4">The sequence shown here is derived from an EMBL/GenBank/DDBJ whole genome shotgun (WGS) entry which is preliminary data.</text>
</comment>
<evidence type="ECO:0000259" key="3">
    <source>
        <dbReference type="SMART" id="SM00495"/>
    </source>
</evidence>
<evidence type="ECO:0000256" key="2">
    <source>
        <dbReference type="SAM" id="MobiDB-lite"/>
    </source>
</evidence>
<dbReference type="Proteomes" id="UP000705983">
    <property type="component" value="Unassembled WGS sequence"/>
</dbReference>
<dbReference type="Pfam" id="PF02839">
    <property type="entry name" value="CBM_5_12"/>
    <property type="match status" value="1"/>
</dbReference>
<protein>
    <recommendedName>
        <fullName evidence="3">Chitin-binding type-3 domain-containing protein</fullName>
    </recommendedName>
</protein>
<gene>
    <name evidence="4" type="ORF">JVW63_00245</name>
</gene>